<protein>
    <submittedName>
        <fullName evidence="3">DNA base-flipping protein</fullName>
    </submittedName>
</protein>
<dbReference type="PANTHER" id="PTHR42942">
    <property type="entry name" value="6-O-METHYLGUANINE DNA METHYLTRANSFERASE"/>
    <property type="match status" value="1"/>
</dbReference>
<dbReference type="AlphaFoldDB" id="A0A344UVE8"/>
<accession>A0A344UVE8</accession>
<dbReference type="PANTHER" id="PTHR42942:SF1">
    <property type="entry name" value="ALKYLTRANSFERASE-LIKE PROTEIN 1"/>
    <property type="match status" value="1"/>
</dbReference>
<proteinExistence type="predicted"/>
<keyword evidence="4" id="KW-1185">Reference proteome</keyword>
<evidence type="ECO:0000313" key="3">
    <source>
        <dbReference type="EMBL" id="AXE39246.1"/>
    </source>
</evidence>
<dbReference type="SUPFAM" id="SSF46767">
    <property type="entry name" value="Methylated DNA-protein cysteine methyltransferase, C-terminal domain"/>
    <property type="match status" value="1"/>
</dbReference>
<dbReference type="EMBL" id="CP025198">
    <property type="protein sequence ID" value="AXE39246.1"/>
    <property type="molecule type" value="Genomic_DNA"/>
</dbReference>
<gene>
    <name evidence="3" type="ORF">JS278_02094</name>
</gene>
<feature type="domain" description="Methylated-DNA-[protein]-cysteine S-methyltransferase DNA binding" evidence="2">
    <location>
        <begin position="28"/>
        <end position="85"/>
    </location>
</feature>
<reference evidence="3 4" key="1">
    <citation type="submission" date="2017-12" db="EMBL/GenBank/DDBJ databases">
        <title>The whole genome sequence of the Acidipropionibacterium virtanenii sp. nov. type strain JS278.</title>
        <authorList>
            <person name="Laine P."/>
            <person name="Deptula P."/>
            <person name="Varmanen P."/>
            <person name="Auvinen P."/>
        </authorList>
    </citation>
    <scope>NUCLEOTIDE SEQUENCE [LARGE SCALE GENOMIC DNA]</scope>
    <source>
        <strain evidence="3 4">JS278</strain>
    </source>
</reference>
<dbReference type="GO" id="GO:0003824">
    <property type="term" value="F:catalytic activity"/>
    <property type="evidence" value="ECO:0007669"/>
    <property type="project" value="InterPro"/>
</dbReference>
<dbReference type="GO" id="GO:0006281">
    <property type="term" value="P:DNA repair"/>
    <property type="evidence" value="ECO:0007669"/>
    <property type="project" value="InterPro"/>
</dbReference>
<dbReference type="CDD" id="cd06445">
    <property type="entry name" value="ATase"/>
    <property type="match status" value="1"/>
</dbReference>
<sequence length="145" mass="15894">MSRQDHRHPGTTVAPGQNDRVDSEELIDRVLLVVDLIPAGRVTSYGDIAGIVGTSARIVGRVMSHHGHDVSWWRVVNASGRLPSELTTRARAHWIQEGIRLNADGTAVRMAVSRADLVVLDGRYREELDRAGTTVHETTEEGPGQ</sequence>
<keyword evidence="1" id="KW-0227">DNA damage</keyword>
<dbReference type="InterPro" id="IPR014048">
    <property type="entry name" value="MethylDNA_cys_MeTrfase_DNA-bd"/>
</dbReference>
<evidence type="ECO:0000256" key="1">
    <source>
        <dbReference type="ARBA" id="ARBA00022763"/>
    </source>
</evidence>
<dbReference type="InterPro" id="IPR036217">
    <property type="entry name" value="MethylDNA_cys_MeTrfase_DNAb"/>
</dbReference>
<dbReference type="InterPro" id="IPR052520">
    <property type="entry name" value="ATL_DNA_repair"/>
</dbReference>
<evidence type="ECO:0000259" key="2">
    <source>
        <dbReference type="Pfam" id="PF01035"/>
    </source>
</evidence>
<dbReference type="Proteomes" id="UP000251995">
    <property type="component" value="Chromosome"/>
</dbReference>
<name>A0A344UVE8_9ACTN</name>
<evidence type="ECO:0000313" key="4">
    <source>
        <dbReference type="Proteomes" id="UP000251995"/>
    </source>
</evidence>
<dbReference type="KEGG" id="acij:JS278_02094"/>
<organism evidence="3 4">
    <name type="scientific">Acidipropionibacterium virtanenii</name>
    <dbReference type="NCBI Taxonomy" id="2057246"/>
    <lineage>
        <taxon>Bacteria</taxon>
        <taxon>Bacillati</taxon>
        <taxon>Actinomycetota</taxon>
        <taxon>Actinomycetes</taxon>
        <taxon>Propionibacteriales</taxon>
        <taxon>Propionibacteriaceae</taxon>
        <taxon>Acidipropionibacterium</taxon>
    </lineage>
</organism>
<dbReference type="InterPro" id="IPR036388">
    <property type="entry name" value="WH-like_DNA-bd_sf"/>
</dbReference>
<dbReference type="Pfam" id="PF01035">
    <property type="entry name" value="DNA_binding_1"/>
    <property type="match status" value="1"/>
</dbReference>
<dbReference type="Gene3D" id="1.10.10.10">
    <property type="entry name" value="Winged helix-like DNA-binding domain superfamily/Winged helix DNA-binding domain"/>
    <property type="match status" value="1"/>
</dbReference>